<proteinExistence type="predicted"/>
<reference evidence="4" key="1">
    <citation type="submission" date="2017-02" db="UniProtKB">
        <authorList>
            <consortium name="WormBaseParasite"/>
        </authorList>
    </citation>
    <scope>IDENTIFICATION</scope>
</reference>
<organism evidence="4">
    <name type="scientific">Nippostrongylus brasiliensis</name>
    <name type="common">Rat hookworm</name>
    <dbReference type="NCBI Taxonomy" id="27835"/>
    <lineage>
        <taxon>Eukaryota</taxon>
        <taxon>Metazoa</taxon>
        <taxon>Ecdysozoa</taxon>
        <taxon>Nematoda</taxon>
        <taxon>Chromadorea</taxon>
        <taxon>Rhabditida</taxon>
        <taxon>Rhabditina</taxon>
        <taxon>Rhabditomorpha</taxon>
        <taxon>Strongyloidea</taxon>
        <taxon>Heligmosomidae</taxon>
        <taxon>Nippostrongylus</taxon>
    </lineage>
</organism>
<feature type="region of interest" description="Disordered" evidence="1">
    <location>
        <begin position="1"/>
        <end position="104"/>
    </location>
</feature>
<dbReference type="STRING" id="27835.A0A0N4XQS2"/>
<gene>
    <name evidence="2" type="ORF">NBR_LOCUS4875</name>
</gene>
<feature type="compositionally biased region" description="Polar residues" evidence="1">
    <location>
        <begin position="70"/>
        <end position="81"/>
    </location>
</feature>
<reference evidence="2 3" key="2">
    <citation type="submission" date="2018-11" db="EMBL/GenBank/DDBJ databases">
        <authorList>
            <consortium name="Pathogen Informatics"/>
        </authorList>
    </citation>
    <scope>NUCLEOTIDE SEQUENCE [LARGE SCALE GENOMIC DNA]</scope>
</reference>
<protein>
    <submittedName>
        <fullName evidence="2 4">Uncharacterized protein</fullName>
    </submittedName>
</protein>
<evidence type="ECO:0000313" key="3">
    <source>
        <dbReference type="Proteomes" id="UP000271162"/>
    </source>
</evidence>
<dbReference type="EMBL" id="UYSL01010165">
    <property type="protein sequence ID" value="VDL68464.1"/>
    <property type="molecule type" value="Genomic_DNA"/>
</dbReference>
<dbReference type="WBParaSite" id="NBR_0000487401-mRNA-1">
    <property type="protein sequence ID" value="NBR_0000487401-mRNA-1"/>
    <property type="gene ID" value="NBR_0000487401"/>
</dbReference>
<feature type="compositionally biased region" description="Basic and acidic residues" evidence="1">
    <location>
        <begin position="24"/>
        <end position="60"/>
    </location>
</feature>
<evidence type="ECO:0000313" key="2">
    <source>
        <dbReference type="EMBL" id="VDL68464.1"/>
    </source>
</evidence>
<accession>A0A0N4XQS2</accession>
<name>A0A0N4XQS2_NIPBR</name>
<dbReference type="Proteomes" id="UP000271162">
    <property type="component" value="Unassembled WGS sequence"/>
</dbReference>
<feature type="region of interest" description="Disordered" evidence="1">
    <location>
        <begin position="198"/>
        <end position="221"/>
    </location>
</feature>
<keyword evidence="3" id="KW-1185">Reference proteome</keyword>
<evidence type="ECO:0000256" key="1">
    <source>
        <dbReference type="SAM" id="MobiDB-lite"/>
    </source>
</evidence>
<sequence length="221" mass="25018">MQQILGLRDMPTPRHKLRPVNQPRKPERSDIDRDHKTTEHTHHSNESSKENGDHESHSPKEPLQGRVRSDLTTGEPVTSKESFLLSVDGDKATESTQTTEDFDFREEFDRRFREKKGLNCRTDRPKLPVIGRHNKDDVVQSYRRRGLFDSVNYPPQSSIPVLPVDQAEGGGPAVKTHTVSAFDEIDLVKKAAAKEEEELNNNTLIQPLEEKLAENPVSPVG</sequence>
<dbReference type="AlphaFoldDB" id="A0A0N4XQS2"/>
<evidence type="ECO:0000313" key="4">
    <source>
        <dbReference type="WBParaSite" id="NBR_0000487401-mRNA-1"/>
    </source>
</evidence>